<dbReference type="InterPro" id="IPR036249">
    <property type="entry name" value="Thioredoxin-like_sf"/>
</dbReference>
<proteinExistence type="predicted"/>
<dbReference type="AlphaFoldDB" id="A0A9N9LMG6"/>
<name>A0A9N9LMG6_9HELO</name>
<dbReference type="OrthoDB" id="938668at2759"/>
<protein>
    <submittedName>
        <fullName evidence="1">Uncharacterized protein</fullName>
    </submittedName>
</protein>
<dbReference type="EMBL" id="CAJVRM010000151">
    <property type="protein sequence ID" value="CAG8975790.1"/>
    <property type="molecule type" value="Genomic_DNA"/>
</dbReference>
<evidence type="ECO:0000313" key="1">
    <source>
        <dbReference type="EMBL" id="CAG8975790.1"/>
    </source>
</evidence>
<dbReference type="Proteomes" id="UP000701801">
    <property type="component" value="Unassembled WGS sequence"/>
</dbReference>
<organism evidence="1 2">
    <name type="scientific">Hymenoscyphus albidus</name>
    <dbReference type="NCBI Taxonomy" id="595503"/>
    <lineage>
        <taxon>Eukaryota</taxon>
        <taxon>Fungi</taxon>
        <taxon>Dikarya</taxon>
        <taxon>Ascomycota</taxon>
        <taxon>Pezizomycotina</taxon>
        <taxon>Leotiomycetes</taxon>
        <taxon>Helotiales</taxon>
        <taxon>Helotiaceae</taxon>
        <taxon>Hymenoscyphus</taxon>
    </lineage>
</organism>
<accession>A0A9N9LMG6</accession>
<gene>
    <name evidence="1" type="ORF">HYALB_00008231</name>
</gene>
<comment type="caution">
    <text evidence="1">The sequence shown here is derived from an EMBL/GenBank/DDBJ whole genome shotgun (WGS) entry which is preliminary data.</text>
</comment>
<reference evidence="1" key="1">
    <citation type="submission" date="2021-07" db="EMBL/GenBank/DDBJ databases">
        <authorList>
            <person name="Durling M."/>
        </authorList>
    </citation>
    <scope>NUCLEOTIDE SEQUENCE</scope>
</reference>
<dbReference type="InterPro" id="IPR010634">
    <property type="entry name" value="DUF1223"/>
</dbReference>
<keyword evidence="2" id="KW-1185">Reference proteome</keyword>
<dbReference type="SUPFAM" id="SSF52833">
    <property type="entry name" value="Thioredoxin-like"/>
    <property type="match status" value="1"/>
</dbReference>
<sequence length="146" mass="15783">MDRGKSNIFIPQVVVNGLACGTGGGTDDVTACRICKSMSCDIIVDTDDVELWVDSDLPQAERACDVVFVGCDPTPKIVKVEKGTIKGRKIEHRHVVWNEKKIGELTGINLTLPLPEVVLKGGHFGTEMVAIVQARLEGPMVASQRV</sequence>
<dbReference type="Pfam" id="PF06764">
    <property type="entry name" value="DUF1223"/>
    <property type="match status" value="1"/>
</dbReference>
<evidence type="ECO:0000313" key="2">
    <source>
        <dbReference type="Proteomes" id="UP000701801"/>
    </source>
</evidence>